<organism evidence="1 2">
    <name type="scientific">Persea americana</name>
    <name type="common">Avocado</name>
    <dbReference type="NCBI Taxonomy" id="3435"/>
    <lineage>
        <taxon>Eukaryota</taxon>
        <taxon>Viridiplantae</taxon>
        <taxon>Streptophyta</taxon>
        <taxon>Embryophyta</taxon>
        <taxon>Tracheophyta</taxon>
        <taxon>Spermatophyta</taxon>
        <taxon>Magnoliopsida</taxon>
        <taxon>Magnoliidae</taxon>
        <taxon>Laurales</taxon>
        <taxon>Lauraceae</taxon>
        <taxon>Persea</taxon>
    </lineage>
</organism>
<keyword evidence="2" id="KW-1185">Reference proteome</keyword>
<comment type="caution">
    <text evidence="1">The sequence shown here is derived from an EMBL/GenBank/DDBJ whole genome shotgun (WGS) entry which is preliminary data.</text>
</comment>
<evidence type="ECO:0000313" key="1">
    <source>
        <dbReference type="EMBL" id="KAJ8624698.1"/>
    </source>
</evidence>
<proteinExistence type="predicted"/>
<sequence>MGWNSQRTRLPFFSQNNEELELQNPIVETKLRGFSASRCSPEILFTVVVASRQKCFSIVGRDNRRKEIGRSGSAKKGIQTWVLGIARSRRRKALFHPLPLQPSPETEKTVVVCHAPEPD</sequence>
<protein>
    <submittedName>
        <fullName evidence="1">Uncharacterized protein</fullName>
    </submittedName>
</protein>
<reference evidence="1 2" key="1">
    <citation type="journal article" date="2022" name="Hortic Res">
        <title>A haplotype resolved chromosomal level avocado genome allows analysis of novel avocado genes.</title>
        <authorList>
            <person name="Nath O."/>
            <person name="Fletcher S.J."/>
            <person name="Hayward A."/>
            <person name="Shaw L.M."/>
            <person name="Masouleh A.K."/>
            <person name="Furtado A."/>
            <person name="Henry R.J."/>
            <person name="Mitter N."/>
        </authorList>
    </citation>
    <scope>NUCLEOTIDE SEQUENCE [LARGE SCALE GENOMIC DNA]</scope>
    <source>
        <strain evidence="2">cv. Hass</strain>
    </source>
</reference>
<evidence type="ECO:0000313" key="2">
    <source>
        <dbReference type="Proteomes" id="UP001234297"/>
    </source>
</evidence>
<dbReference type="Proteomes" id="UP001234297">
    <property type="component" value="Chromosome 11"/>
</dbReference>
<accession>A0ACC2KUP4</accession>
<gene>
    <name evidence="1" type="ORF">MRB53_033228</name>
</gene>
<dbReference type="EMBL" id="CM056819">
    <property type="protein sequence ID" value="KAJ8624698.1"/>
    <property type="molecule type" value="Genomic_DNA"/>
</dbReference>
<name>A0ACC2KUP4_PERAE</name>